<name>A0A397UXT7_9GLOM</name>
<evidence type="ECO:0000313" key="3">
    <source>
        <dbReference type="Proteomes" id="UP000266673"/>
    </source>
</evidence>
<accession>A0A397UXT7</accession>
<evidence type="ECO:0000313" key="2">
    <source>
        <dbReference type="EMBL" id="RIB12353.1"/>
    </source>
</evidence>
<keyword evidence="3" id="KW-1185">Reference proteome</keyword>
<reference evidence="2 3" key="1">
    <citation type="submission" date="2018-06" db="EMBL/GenBank/DDBJ databases">
        <title>Comparative genomics reveals the genomic features of Rhizophagus irregularis, R. cerebriforme, R. diaphanum and Gigaspora rosea, and their symbiotic lifestyle signature.</title>
        <authorList>
            <person name="Morin E."/>
            <person name="San Clemente H."/>
            <person name="Chen E.C.H."/>
            <person name="De La Providencia I."/>
            <person name="Hainaut M."/>
            <person name="Kuo A."/>
            <person name="Kohler A."/>
            <person name="Murat C."/>
            <person name="Tang N."/>
            <person name="Roy S."/>
            <person name="Loubradou J."/>
            <person name="Henrissat B."/>
            <person name="Grigoriev I.V."/>
            <person name="Corradi N."/>
            <person name="Roux C."/>
            <person name="Martin F.M."/>
        </authorList>
    </citation>
    <scope>NUCLEOTIDE SEQUENCE [LARGE SCALE GENOMIC DNA]</scope>
    <source>
        <strain evidence="2 3">DAOM 194757</strain>
    </source>
</reference>
<proteinExistence type="predicted"/>
<organism evidence="2 3">
    <name type="scientific">Gigaspora rosea</name>
    <dbReference type="NCBI Taxonomy" id="44941"/>
    <lineage>
        <taxon>Eukaryota</taxon>
        <taxon>Fungi</taxon>
        <taxon>Fungi incertae sedis</taxon>
        <taxon>Mucoromycota</taxon>
        <taxon>Glomeromycotina</taxon>
        <taxon>Glomeromycetes</taxon>
        <taxon>Diversisporales</taxon>
        <taxon>Gigasporaceae</taxon>
        <taxon>Gigaspora</taxon>
    </lineage>
</organism>
<evidence type="ECO:0000256" key="1">
    <source>
        <dbReference type="SAM" id="MobiDB-lite"/>
    </source>
</evidence>
<comment type="caution">
    <text evidence="2">The sequence shown here is derived from an EMBL/GenBank/DDBJ whole genome shotgun (WGS) entry which is preliminary data.</text>
</comment>
<feature type="compositionally biased region" description="Basic and acidic residues" evidence="1">
    <location>
        <begin position="143"/>
        <end position="159"/>
    </location>
</feature>
<dbReference type="AlphaFoldDB" id="A0A397UXT7"/>
<dbReference type="EMBL" id="QKWP01001032">
    <property type="protein sequence ID" value="RIB12353.1"/>
    <property type="molecule type" value="Genomic_DNA"/>
</dbReference>
<gene>
    <name evidence="2" type="ORF">C2G38_2041902</name>
</gene>
<feature type="region of interest" description="Disordered" evidence="1">
    <location>
        <begin position="142"/>
        <end position="163"/>
    </location>
</feature>
<protein>
    <submittedName>
        <fullName evidence="2">Uncharacterized protein</fullName>
    </submittedName>
</protein>
<sequence>MSQTKLPLKLVHISDQVATKIGMNTMNQASTKFGIYTNQILATNTKIDQIIANMNMDQIAKTDMHNLKFFKTFLKTIKNDYENCGPKLQAALEKLAKRYNAAKAKSIPVLTSFLYSINCNKDPLVQSSTKIYVQVESVKHRKTESGAKKSNGKENHDPHAIPAQKVQAKCKMNQLPAWRIYQKLKSIVDQLSAWRTYKN</sequence>
<dbReference type="STRING" id="44941.A0A397UXT7"/>
<dbReference type="Proteomes" id="UP000266673">
    <property type="component" value="Unassembled WGS sequence"/>
</dbReference>